<keyword evidence="3" id="KW-0645">Protease</keyword>
<reference evidence="7 8" key="1">
    <citation type="submission" date="2016-07" db="EMBL/GenBank/DDBJ databases">
        <title>Pervasive Adenine N6-methylation of Active Genes in Fungi.</title>
        <authorList>
            <consortium name="DOE Joint Genome Institute"/>
            <person name="Mondo S.J."/>
            <person name="Dannebaum R.O."/>
            <person name="Kuo R.C."/>
            <person name="Labutti K."/>
            <person name="Haridas S."/>
            <person name="Kuo A."/>
            <person name="Salamov A."/>
            <person name="Ahrendt S.R."/>
            <person name="Lipzen A."/>
            <person name="Sullivan W."/>
            <person name="Andreopoulos W.B."/>
            <person name="Clum A."/>
            <person name="Lindquist E."/>
            <person name="Daum C."/>
            <person name="Ramamoorthy G.K."/>
            <person name="Gryganskyi A."/>
            <person name="Culley D."/>
            <person name="Magnuson J.K."/>
            <person name="James T.Y."/>
            <person name="O'Malley M.A."/>
            <person name="Stajich J.E."/>
            <person name="Spatafora J.W."/>
            <person name="Visel A."/>
            <person name="Grigoriev I.V."/>
        </authorList>
    </citation>
    <scope>NUCLEOTIDE SEQUENCE [LARGE SCALE GENOMIC DNA]</scope>
    <source>
        <strain evidence="7 8">12-1054</strain>
    </source>
</reference>
<evidence type="ECO:0000256" key="2">
    <source>
        <dbReference type="ARBA" id="ARBA00022553"/>
    </source>
</evidence>
<feature type="non-terminal residue" evidence="7">
    <location>
        <position position="283"/>
    </location>
</feature>
<dbReference type="GeneID" id="63783746"/>
<proteinExistence type="inferred from homology"/>
<dbReference type="GO" id="GO:0070139">
    <property type="term" value="F:SUMO-specific endopeptidase activity"/>
    <property type="evidence" value="ECO:0007669"/>
    <property type="project" value="TreeGrafter"/>
</dbReference>
<dbReference type="GO" id="GO:0005634">
    <property type="term" value="C:nucleus"/>
    <property type="evidence" value="ECO:0007669"/>
    <property type="project" value="TreeGrafter"/>
</dbReference>
<evidence type="ECO:0000256" key="1">
    <source>
        <dbReference type="ARBA" id="ARBA00005234"/>
    </source>
</evidence>
<evidence type="ECO:0000256" key="3">
    <source>
        <dbReference type="ARBA" id="ARBA00022670"/>
    </source>
</evidence>
<dbReference type="OrthoDB" id="442460at2759"/>
<dbReference type="SUPFAM" id="SSF54001">
    <property type="entry name" value="Cysteine proteinases"/>
    <property type="match status" value="1"/>
</dbReference>
<keyword evidence="8" id="KW-1185">Reference proteome</keyword>
<feature type="non-terminal residue" evidence="7">
    <location>
        <position position="1"/>
    </location>
</feature>
<dbReference type="Gene3D" id="3.30.310.130">
    <property type="entry name" value="Ubiquitin-related"/>
    <property type="match status" value="1"/>
</dbReference>
<evidence type="ECO:0000259" key="6">
    <source>
        <dbReference type="PROSITE" id="PS50600"/>
    </source>
</evidence>
<dbReference type="GO" id="GO:0016926">
    <property type="term" value="P:protein desumoylation"/>
    <property type="evidence" value="ECO:0007669"/>
    <property type="project" value="TreeGrafter"/>
</dbReference>
<comment type="similarity">
    <text evidence="1">Belongs to the peptidase C48 family.</text>
</comment>
<name>A0A1Y2F4X1_PROLT</name>
<dbReference type="InterPro" id="IPR038765">
    <property type="entry name" value="Papain-like_cys_pep_sf"/>
</dbReference>
<dbReference type="InterPro" id="IPR051947">
    <property type="entry name" value="Sentrin-specific_protease"/>
</dbReference>
<dbReference type="OMA" id="TEQINTC"/>
<protein>
    <recommendedName>
        <fullName evidence="6">Ubiquitin-like protease family profile domain-containing protein</fullName>
    </recommendedName>
</protein>
<dbReference type="STRING" id="56484.A0A1Y2F4X1"/>
<dbReference type="PANTHER" id="PTHR46896">
    <property type="entry name" value="SENTRIN-SPECIFIC PROTEASE"/>
    <property type="match status" value="1"/>
</dbReference>
<dbReference type="Pfam" id="PF02902">
    <property type="entry name" value="Peptidase_C48"/>
    <property type="match status" value="1"/>
</dbReference>
<comment type="caution">
    <text evidence="7">The sequence shown here is derived from an EMBL/GenBank/DDBJ whole genome shotgun (WGS) entry which is preliminary data.</text>
</comment>
<evidence type="ECO:0000313" key="8">
    <source>
        <dbReference type="Proteomes" id="UP000193685"/>
    </source>
</evidence>
<keyword evidence="4" id="KW-0833">Ubl conjugation pathway</keyword>
<dbReference type="GO" id="GO:0005737">
    <property type="term" value="C:cytoplasm"/>
    <property type="evidence" value="ECO:0007669"/>
    <property type="project" value="TreeGrafter"/>
</dbReference>
<dbReference type="EMBL" id="MCFI01000016">
    <property type="protein sequence ID" value="ORY78950.1"/>
    <property type="molecule type" value="Genomic_DNA"/>
</dbReference>
<sequence length="283" mass="33024">SDPVLVYPHKAASSVTLFPDDVERLKPGEFLNDSLIDYYLRYNFDHLPEQRRSEAYLFNTFFYKKLTQKSTVKGKETATGHSAVEKWTRKANVDLFSKKYVIIPVNEALHWYLVVIANLDKCVFGEWTDTRSQKSHIEEDVPEHIEQDEPVILILDSLRNRHNKVYGTIKQYLAAEAEVRRGQKLDTEQINTCLAAVPGQDNFSDCGLFLIHYAEKMLQEPDAVLRDLLQRTGYKREESFKKAQEAQRELWEIDKIASRRVDMVDEILTRGEAWKKEHEADMR</sequence>
<evidence type="ECO:0000313" key="7">
    <source>
        <dbReference type="EMBL" id="ORY78950.1"/>
    </source>
</evidence>
<dbReference type="Gene3D" id="1.10.418.20">
    <property type="match status" value="1"/>
</dbReference>
<dbReference type="InterPro" id="IPR003653">
    <property type="entry name" value="Peptidase_C48_C"/>
</dbReference>
<dbReference type="PANTHER" id="PTHR46896:SF3">
    <property type="entry name" value="FI06413P-RELATED"/>
    <property type="match status" value="1"/>
</dbReference>
<feature type="domain" description="Ubiquitin-like protease family profile" evidence="6">
    <location>
        <begin position="15"/>
        <end position="217"/>
    </location>
</feature>
<dbReference type="Proteomes" id="UP000193685">
    <property type="component" value="Unassembled WGS sequence"/>
</dbReference>
<keyword evidence="2" id="KW-0597">Phosphoprotein</keyword>
<dbReference type="RefSeq" id="XP_040723582.1">
    <property type="nucleotide sequence ID" value="XM_040867147.1"/>
</dbReference>
<dbReference type="PROSITE" id="PS50600">
    <property type="entry name" value="ULP_PROTEASE"/>
    <property type="match status" value="1"/>
</dbReference>
<keyword evidence="5" id="KW-0378">Hydrolase</keyword>
<organism evidence="7 8">
    <name type="scientific">Protomyces lactucae-debilis</name>
    <dbReference type="NCBI Taxonomy" id="2754530"/>
    <lineage>
        <taxon>Eukaryota</taxon>
        <taxon>Fungi</taxon>
        <taxon>Dikarya</taxon>
        <taxon>Ascomycota</taxon>
        <taxon>Taphrinomycotina</taxon>
        <taxon>Taphrinomycetes</taxon>
        <taxon>Taphrinales</taxon>
        <taxon>Protomycetaceae</taxon>
        <taxon>Protomyces</taxon>
    </lineage>
</organism>
<dbReference type="AlphaFoldDB" id="A0A1Y2F4X1"/>
<evidence type="ECO:0000256" key="5">
    <source>
        <dbReference type="ARBA" id="ARBA00022801"/>
    </source>
</evidence>
<accession>A0A1Y2F4X1</accession>
<dbReference type="GO" id="GO:0006508">
    <property type="term" value="P:proteolysis"/>
    <property type="evidence" value="ECO:0007669"/>
    <property type="project" value="UniProtKB-KW"/>
</dbReference>
<evidence type="ECO:0000256" key="4">
    <source>
        <dbReference type="ARBA" id="ARBA00022786"/>
    </source>
</evidence>
<gene>
    <name evidence="7" type="ORF">BCR37DRAFT_334620</name>
</gene>